<keyword evidence="2" id="KW-1185">Reference proteome</keyword>
<evidence type="ECO:0000313" key="1">
    <source>
        <dbReference type="EMBL" id="MDP4529929.1"/>
    </source>
</evidence>
<protein>
    <submittedName>
        <fullName evidence="1">PEP-CTERM sorting domain-containing protein</fullName>
    </submittedName>
</protein>
<evidence type="ECO:0000313" key="2">
    <source>
        <dbReference type="Proteomes" id="UP001236258"/>
    </source>
</evidence>
<dbReference type="RefSeq" id="WP_305945973.1">
    <property type="nucleotide sequence ID" value="NZ_JAUZVY010000005.1"/>
</dbReference>
<sequence length="330" mass="35362">MINATLAPQFDLRCNMRIKGFVRAAALSLLLTPWLALSSTIQCFDAGDSSFAGNTSNAWVTSSKQYGANENEFVNENNTIRYAAGCLGAYSGNTNPTPSLNLGYAGDGLFNGALQTGGQADETLTSGLNEWWKDGAFKPELQGLQDPNNPVDPGWIYLGKQEMNECYDLEGNKSTCAGATEYAMIGGENGINAGLLVDFGMTCGATGCSYGSWFLNPFFDVPEAIAPIIGTNYFTQFALVFKSGTDLITYNFTLDSLEIDPSTVGFGLRPYTFTGGFDTSSVFMNSQGVGQDISHFQIYALDPTGPNEVPAPATLAILAVGLLALRLYRR</sequence>
<proteinExistence type="predicted"/>
<dbReference type="Proteomes" id="UP001236258">
    <property type="component" value="Unassembled WGS sequence"/>
</dbReference>
<comment type="caution">
    <text evidence="1">The sequence shown here is derived from an EMBL/GenBank/DDBJ whole genome shotgun (WGS) entry which is preliminary data.</text>
</comment>
<gene>
    <name evidence="1" type="ORF">Q3O59_12945</name>
</gene>
<name>A0ABT9GSQ6_9GAMM</name>
<organism evidence="1 2">
    <name type="scientific">Alkalimonas delamerensis</name>
    <dbReference type="NCBI Taxonomy" id="265981"/>
    <lineage>
        <taxon>Bacteria</taxon>
        <taxon>Pseudomonadati</taxon>
        <taxon>Pseudomonadota</taxon>
        <taxon>Gammaproteobacteria</taxon>
        <taxon>Alkalimonas</taxon>
    </lineage>
</organism>
<dbReference type="EMBL" id="JAUZVY010000005">
    <property type="protein sequence ID" value="MDP4529929.1"/>
    <property type="molecule type" value="Genomic_DNA"/>
</dbReference>
<reference evidence="1 2" key="1">
    <citation type="submission" date="2023-08" db="EMBL/GenBank/DDBJ databases">
        <authorList>
            <person name="Joshi A."/>
            <person name="Thite S."/>
        </authorList>
    </citation>
    <scope>NUCLEOTIDE SEQUENCE [LARGE SCALE GENOMIC DNA]</scope>
    <source>
        <strain evidence="1 2">1E1</strain>
    </source>
</reference>
<accession>A0ABT9GSQ6</accession>